<dbReference type="PANTHER" id="PTHR40459">
    <property type="entry name" value="CONSERVED HYPOTHETICAL ALANINE AND LEUCINE RICH PROTEIN"/>
    <property type="match status" value="1"/>
</dbReference>
<dbReference type="InterPro" id="IPR019665">
    <property type="entry name" value="OxRdtase/DH_put_Rossmann_dom"/>
</dbReference>
<dbReference type="Gene3D" id="3.40.50.720">
    <property type="entry name" value="NAD(P)-binding Rossmann-like Domain"/>
    <property type="match status" value="1"/>
</dbReference>
<dbReference type="KEGG" id="ccl:Clocl_3087"/>
<evidence type="ECO:0000313" key="4">
    <source>
        <dbReference type="Proteomes" id="UP000005435"/>
    </source>
</evidence>
<evidence type="ECO:0000259" key="2">
    <source>
        <dbReference type="Pfam" id="PF10728"/>
    </source>
</evidence>
<feature type="domain" description="Putative oxidoreductase/dehydrogenase Rossmann-like" evidence="1">
    <location>
        <begin position="2"/>
        <end position="119"/>
    </location>
</feature>
<protein>
    <recommendedName>
        <fullName evidence="5">DUF2520 domain-containing protein</fullName>
    </recommendedName>
</protein>
<dbReference type="Gene3D" id="1.10.1040.20">
    <property type="entry name" value="ProC-like, C-terminal domain"/>
    <property type="match status" value="1"/>
</dbReference>
<dbReference type="AlphaFoldDB" id="G8LV37"/>
<feature type="domain" description="DUF2520" evidence="2">
    <location>
        <begin position="136"/>
        <end position="265"/>
    </location>
</feature>
<dbReference type="EMBL" id="CP003065">
    <property type="protein sequence ID" value="AEV69614.1"/>
    <property type="molecule type" value="Genomic_DNA"/>
</dbReference>
<dbReference type="OrthoDB" id="9810755at2"/>
<sequence precursor="true">MNVGIIGAGRLGSAFAVALNKIGACVGGIYSRSEESSRLLCRKVGIETENSMEAAVRNSDAILLAVSDNHIGNVAAEIASCINKKYIEGKIFLHLSGALTSEILKPLEDLGAFTGSFHPIQTFADRDNGWKKLFNCFFGFEGCIEAKKYAEAIVEKLEGKLILIEKEQKNLYHAAACIISNYTVTLFHIMHQLLVKAGMDENTAADAFLPLLKNTVDNIEKLGYINALTGPISRGDHKVIEKHIDSLLKEIPEYEAIYRMLGKYTLDVADKRGSISNEDKKKLIELLET</sequence>
<dbReference type="HOGENOM" id="CLU_055635_1_0_9"/>
<dbReference type="InterPro" id="IPR018931">
    <property type="entry name" value="DUF2520"/>
</dbReference>
<evidence type="ECO:0000313" key="3">
    <source>
        <dbReference type="EMBL" id="AEV69614.1"/>
    </source>
</evidence>
<evidence type="ECO:0000259" key="1">
    <source>
        <dbReference type="Pfam" id="PF10727"/>
    </source>
</evidence>
<reference evidence="3 4" key="2">
    <citation type="journal article" date="2012" name="Stand. Genomic Sci.">
        <title>Complete Genome Sequence of Clostridium clariflavum DSM 19732.</title>
        <authorList>
            <person name="Izquierdo J.A."/>
            <person name="Goodwin L."/>
            <person name="Davenport K.W."/>
            <person name="Teshima H."/>
            <person name="Bruce D."/>
            <person name="Detter C."/>
            <person name="Tapia R."/>
            <person name="Han S."/>
            <person name="Land M."/>
            <person name="Hauser L."/>
            <person name="Jeffries C.D."/>
            <person name="Han J."/>
            <person name="Pitluck S."/>
            <person name="Nolan M."/>
            <person name="Chen A."/>
            <person name="Huntemann M."/>
            <person name="Mavromatis K."/>
            <person name="Mikhailova N."/>
            <person name="Liolios K."/>
            <person name="Woyke T."/>
            <person name="Lynd L.R."/>
        </authorList>
    </citation>
    <scope>NUCLEOTIDE SEQUENCE [LARGE SCALE GENOMIC DNA]</scope>
    <source>
        <strain evidence="4">DSM 19732 / NBRC 101661 / EBR45</strain>
    </source>
</reference>
<dbReference type="Pfam" id="PF10728">
    <property type="entry name" value="DUF2520"/>
    <property type="match status" value="1"/>
</dbReference>
<dbReference type="SUPFAM" id="SSF48179">
    <property type="entry name" value="6-phosphogluconate dehydrogenase C-terminal domain-like"/>
    <property type="match status" value="1"/>
</dbReference>
<dbReference type="PANTHER" id="PTHR40459:SF1">
    <property type="entry name" value="CONSERVED HYPOTHETICAL ALANINE AND LEUCINE RICH PROTEIN"/>
    <property type="match status" value="1"/>
</dbReference>
<name>G8LV37_ACECE</name>
<evidence type="ECO:0008006" key="5">
    <source>
        <dbReference type="Google" id="ProtNLM"/>
    </source>
</evidence>
<reference evidence="4" key="1">
    <citation type="submission" date="2011-12" db="EMBL/GenBank/DDBJ databases">
        <title>Complete sequence of Clostridium clariflavum DSM 19732.</title>
        <authorList>
            <consortium name="US DOE Joint Genome Institute"/>
            <person name="Lucas S."/>
            <person name="Han J."/>
            <person name="Lapidus A."/>
            <person name="Cheng J.-F."/>
            <person name="Goodwin L."/>
            <person name="Pitluck S."/>
            <person name="Peters L."/>
            <person name="Teshima H."/>
            <person name="Detter J.C."/>
            <person name="Han C."/>
            <person name="Tapia R."/>
            <person name="Land M."/>
            <person name="Hauser L."/>
            <person name="Kyrpides N."/>
            <person name="Ivanova N."/>
            <person name="Pagani I."/>
            <person name="Kitzmiller T."/>
            <person name="Lynd L."/>
            <person name="Izquierdo J."/>
            <person name="Woyke T."/>
        </authorList>
    </citation>
    <scope>NUCLEOTIDE SEQUENCE [LARGE SCALE GENOMIC DNA]</scope>
    <source>
        <strain evidence="4">DSM 19732 / NBRC 101661 / EBR45</strain>
    </source>
</reference>
<dbReference type="Proteomes" id="UP000005435">
    <property type="component" value="Chromosome"/>
</dbReference>
<dbReference type="eggNOG" id="COG5495">
    <property type="taxonomic scope" value="Bacteria"/>
</dbReference>
<proteinExistence type="predicted"/>
<dbReference type="STRING" id="720554.Clocl_3087"/>
<accession>G8LV37</accession>
<dbReference type="InterPro" id="IPR008927">
    <property type="entry name" value="6-PGluconate_DH-like_C_sf"/>
</dbReference>
<dbReference type="Pfam" id="PF10727">
    <property type="entry name" value="Rossmann-like"/>
    <property type="match status" value="1"/>
</dbReference>
<organism evidence="3 4">
    <name type="scientific">Acetivibrio clariflavus (strain DSM 19732 / NBRC 101661 / EBR45)</name>
    <name type="common">Clostridium clariflavum</name>
    <dbReference type="NCBI Taxonomy" id="720554"/>
    <lineage>
        <taxon>Bacteria</taxon>
        <taxon>Bacillati</taxon>
        <taxon>Bacillota</taxon>
        <taxon>Clostridia</taxon>
        <taxon>Eubacteriales</taxon>
        <taxon>Oscillospiraceae</taxon>
        <taxon>Acetivibrio</taxon>
    </lineage>
</organism>
<dbReference type="InterPro" id="IPR036291">
    <property type="entry name" value="NAD(P)-bd_dom_sf"/>
</dbReference>
<keyword evidence="4" id="KW-1185">Reference proteome</keyword>
<dbReference type="InterPro" id="IPR037108">
    <property type="entry name" value="TM1727-like_C_sf"/>
</dbReference>
<gene>
    <name evidence="3" type="ordered locus">Clocl_3087</name>
</gene>
<dbReference type="SUPFAM" id="SSF51735">
    <property type="entry name" value="NAD(P)-binding Rossmann-fold domains"/>
    <property type="match status" value="1"/>
</dbReference>